<dbReference type="SUPFAM" id="SSF56349">
    <property type="entry name" value="DNA breaking-rejoining enzymes"/>
    <property type="match status" value="1"/>
</dbReference>
<dbReference type="InterPro" id="IPR046668">
    <property type="entry name" value="DUF6538"/>
</dbReference>
<protein>
    <submittedName>
        <fullName evidence="7">Site-specific integrase</fullName>
    </submittedName>
</protein>
<evidence type="ECO:0000256" key="4">
    <source>
        <dbReference type="PROSITE-ProRule" id="PRU01248"/>
    </source>
</evidence>
<dbReference type="Proteomes" id="UP001176883">
    <property type="component" value="Unassembled WGS sequence"/>
</dbReference>
<evidence type="ECO:0000256" key="3">
    <source>
        <dbReference type="ARBA" id="ARBA00023172"/>
    </source>
</evidence>
<dbReference type="InterPro" id="IPR013762">
    <property type="entry name" value="Integrase-like_cat_sf"/>
</dbReference>
<dbReference type="InterPro" id="IPR025269">
    <property type="entry name" value="SAM-like_dom"/>
</dbReference>
<keyword evidence="1" id="KW-0229">DNA integration</keyword>
<dbReference type="Gene3D" id="1.10.443.10">
    <property type="entry name" value="Intergrase catalytic core"/>
    <property type="match status" value="1"/>
</dbReference>
<dbReference type="Pfam" id="PF13102">
    <property type="entry name" value="Phage_int_SAM_5"/>
    <property type="match status" value="1"/>
</dbReference>
<organism evidence="7 8">
    <name type="scientific">Flavivirga aquimarina</name>
    <dbReference type="NCBI Taxonomy" id="2027862"/>
    <lineage>
        <taxon>Bacteria</taxon>
        <taxon>Pseudomonadati</taxon>
        <taxon>Bacteroidota</taxon>
        <taxon>Flavobacteriia</taxon>
        <taxon>Flavobacteriales</taxon>
        <taxon>Flavobacteriaceae</taxon>
        <taxon>Flavivirga</taxon>
    </lineage>
</organism>
<keyword evidence="2 4" id="KW-0238">DNA-binding</keyword>
<name>A0ABT8WB19_9FLAO</name>
<dbReference type="Gene3D" id="1.10.150.130">
    <property type="match status" value="1"/>
</dbReference>
<keyword evidence="3" id="KW-0233">DNA recombination</keyword>
<dbReference type="RefSeq" id="WP_303278002.1">
    <property type="nucleotide sequence ID" value="NZ_JAUOEK010000119.1"/>
</dbReference>
<dbReference type="InterPro" id="IPR044068">
    <property type="entry name" value="CB"/>
</dbReference>
<gene>
    <name evidence="7" type="ORF">Q4Q35_10880</name>
</gene>
<comment type="caution">
    <text evidence="7">The sequence shown here is derived from an EMBL/GenBank/DDBJ whole genome shotgun (WGS) entry which is preliminary data.</text>
</comment>
<sequence length="423" mass="48627">MKKRGRKFHFQKRVPKDFQKLFSKDVIQIPLGTDSEVVALQRASNFNLILEDFWKGLIDFSEDVIDQKFHDVVVRAKMCGFQYLPKKELIQEAPLPEFVNRLNSADAVADKHIKEAILGGVEVSSITLSKARKEYFQYEEGNLKALSENQIRKWRNPRKRAVKNFIKVIGDKPVTEITRKDVLDFRSWWISRIEKKGLAANSANKEFGFVKKIIGTAIDNHSLSIPIDTIFKGIALKKVEKTTRHPFSNTFIKDVLLRTKEYGLNEEAQLLIFAMTDTGARIGELTGLEEEDIFLDATIPHIKIRPNQTRVLKTVQSERDLPLVGASLYAFKTLDGSFKCYFGKPDLISSTINKFYRENNLFPSKHHSLYSLRHSFEDRLTAVEPPEKVQAVLMGHKYLRERYGSGSSLVQKKSWLDKIAFKM</sequence>
<evidence type="ECO:0000259" key="5">
    <source>
        <dbReference type="PROSITE" id="PS51898"/>
    </source>
</evidence>
<proteinExistence type="predicted"/>
<evidence type="ECO:0000313" key="8">
    <source>
        <dbReference type="Proteomes" id="UP001176883"/>
    </source>
</evidence>
<dbReference type="InterPro" id="IPR011010">
    <property type="entry name" value="DNA_brk_join_enz"/>
</dbReference>
<dbReference type="InterPro" id="IPR002104">
    <property type="entry name" value="Integrase_catalytic"/>
</dbReference>
<accession>A0ABT8WB19</accession>
<evidence type="ECO:0000256" key="1">
    <source>
        <dbReference type="ARBA" id="ARBA00022908"/>
    </source>
</evidence>
<dbReference type="PROSITE" id="PS51898">
    <property type="entry name" value="TYR_RECOMBINASE"/>
    <property type="match status" value="1"/>
</dbReference>
<evidence type="ECO:0000313" key="7">
    <source>
        <dbReference type="EMBL" id="MDO5970310.1"/>
    </source>
</evidence>
<dbReference type="PROSITE" id="PS51900">
    <property type="entry name" value="CB"/>
    <property type="match status" value="1"/>
</dbReference>
<feature type="domain" description="Core-binding (CB)" evidence="6">
    <location>
        <begin position="126"/>
        <end position="218"/>
    </location>
</feature>
<feature type="domain" description="Tyr recombinase" evidence="5">
    <location>
        <begin position="242"/>
        <end position="417"/>
    </location>
</feature>
<evidence type="ECO:0000259" key="6">
    <source>
        <dbReference type="PROSITE" id="PS51900"/>
    </source>
</evidence>
<reference evidence="7" key="1">
    <citation type="submission" date="2023-07" db="EMBL/GenBank/DDBJ databases">
        <title>Two novel species in the genus Flavivirga.</title>
        <authorList>
            <person name="Kwon K."/>
        </authorList>
    </citation>
    <scope>NUCLEOTIDE SEQUENCE</scope>
    <source>
        <strain evidence="7">KCTC 52353</strain>
    </source>
</reference>
<dbReference type="EMBL" id="JAUOEK010000119">
    <property type="protein sequence ID" value="MDO5970310.1"/>
    <property type="molecule type" value="Genomic_DNA"/>
</dbReference>
<dbReference type="InterPro" id="IPR010998">
    <property type="entry name" value="Integrase_recombinase_N"/>
</dbReference>
<keyword evidence="8" id="KW-1185">Reference proteome</keyword>
<evidence type="ECO:0000256" key="2">
    <source>
        <dbReference type="ARBA" id="ARBA00023125"/>
    </source>
</evidence>
<dbReference type="Pfam" id="PF20172">
    <property type="entry name" value="DUF6538"/>
    <property type="match status" value="1"/>
</dbReference>